<evidence type="ECO:0000256" key="5">
    <source>
        <dbReference type="SAM" id="Phobius"/>
    </source>
</evidence>
<keyword evidence="1" id="KW-0001">2Fe-2S</keyword>
<evidence type="ECO:0000256" key="1">
    <source>
        <dbReference type="ARBA" id="ARBA00022714"/>
    </source>
</evidence>
<keyword evidence="5" id="KW-1133">Transmembrane helix</keyword>
<feature type="transmembrane region" description="Helical" evidence="5">
    <location>
        <begin position="73"/>
        <end position="93"/>
    </location>
</feature>
<keyword evidence="4" id="KW-0411">Iron-sulfur</keyword>
<gene>
    <name evidence="7" type="ORF">GCM10023191_076390</name>
</gene>
<dbReference type="PANTHER" id="PTHR21496:SF23">
    <property type="entry name" value="3-PHENYLPROPIONATE_CINNAMIC ACID DIOXYGENASE FERREDOXIN SUBUNIT"/>
    <property type="match status" value="1"/>
</dbReference>
<dbReference type="EMBL" id="BAABHF010000046">
    <property type="protein sequence ID" value="GAA4511776.1"/>
    <property type="molecule type" value="Genomic_DNA"/>
</dbReference>
<organism evidence="7 8">
    <name type="scientific">Actinoallomurus oryzae</name>
    <dbReference type="NCBI Taxonomy" id="502180"/>
    <lineage>
        <taxon>Bacteria</taxon>
        <taxon>Bacillati</taxon>
        <taxon>Actinomycetota</taxon>
        <taxon>Actinomycetes</taxon>
        <taxon>Streptosporangiales</taxon>
        <taxon>Thermomonosporaceae</taxon>
        <taxon>Actinoallomurus</taxon>
    </lineage>
</organism>
<dbReference type="InterPro" id="IPR036922">
    <property type="entry name" value="Rieske_2Fe-2S_sf"/>
</dbReference>
<evidence type="ECO:0000256" key="3">
    <source>
        <dbReference type="ARBA" id="ARBA00023004"/>
    </source>
</evidence>
<dbReference type="RefSeq" id="WP_345472331.1">
    <property type="nucleotide sequence ID" value="NZ_BAABHF010000046.1"/>
</dbReference>
<evidence type="ECO:0000259" key="6">
    <source>
        <dbReference type="PROSITE" id="PS51296"/>
    </source>
</evidence>
<evidence type="ECO:0000313" key="7">
    <source>
        <dbReference type="EMBL" id="GAA4511776.1"/>
    </source>
</evidence>
<evidence type="ECO:0000256" key="4">
    <source>
        <dbReference type="ARBA" id="ARBA00023014"/>
    </source>
</evidence>
<keyword evidence="5" id="KW-0812">Transmembrane</keyword>
<feature type="transmembrane region" description="Helical" evidence="5">
    <location>
        <begin position="137"/>
        <end position="155"/>
    </location>
</feature>
<keyword evidence="8" id="KW-1185">Reference proteome</keyword>
<accession>A0ABP8QWC4</accession>
<proteinExistence type="predicted"/>
<dbReference type="Gene3D" id="2.102.10.10">
    <property type="entry name" value="Rieske [2Fe-2S] iron-sulphur domain"/>
    <property type="match status" value="1"/>
</dbReference>
<dbReference type="SUPFAM" id="SSF50022">
    <property type="entry name" value="ISP domain"/>
    <property type="match status" value="1"/>
</dbReference>
<dbReference type="InterPro" id="IPR019251">
    <property type="entry name" value="DUF2231_TM"/>
</dbReference>
<feature type="transmembrane region" description="Helical" evidence="5">
    <location>
        <begin position="105"/>
        <end position="125"/>
    </location>
</feature>
<dbReference type="Pfam" id="PF00355">
    <property type="entry name" value="Rieske"/>
    <property type="match status" value="1"/>
</dbReference>
<evidence type="ECO:0000256" key="2">
    <source>
        <dbReference type="ARBA" id="ARBA00022723"/>
    </source>
</evidence>
<sequence>MDILNKLEDAEVLDRVVEPTQKVARRLPRGPVRDTLHGTWLGHPVHPMLVQASVGAWLSAGVLDLWRGGDDAARRLAAFGLLISAPAVLAGTADWSEQHEQQMRVGVVHALANGTAIGLYGASLLARTPARRRALRYAGLGVASIGALLGGRLSFRQAGGVNHAEPVPHLVEPGWHDLGTFADLPDGRPVRRMLGEVPLLVLRRGEDTDVLADRCSHLSGPLSDGEISDGCVTCPWHGSVFRLSDGSVAHGPATAPQPVFETEVRDGVLRVRLPGAG</sequence>
<name>A0ABP8QWC4_9ACTN</name>
<evidence type="ECO:0000313" key="8">
    <source>
        <dbReference type="Proteomes" id="UP001500503"/>
    </source>
</evidence>
<dbReference type="CDD" id="cd03467">
    <property type="entry name" value="Rieske"/>
    <property type="match status" value="1"/>
</dbReference>
<keyword evidence="5" id="KW-0472">Membrane</keyword>
<dbReference type="Pfam" id="PF09990">
    <property type="entry name" value="DUF2231"/>
    <property type="match status" value="1"/>
</dbReference>
<protein>
    <recommendedName>
        <fullName evidence="6">Rieske domain-containing protein</fullName>
    </recommendedName>
</protein>
<feature type="domain" description="Rieske" evidence="6">
    <location>
        <begin position="176"/>
        <end position="271"/>
    </location>
</feature>
<comment type="caution">
    <text evidence="7">The sequence shown here is derived from an EMBL/GenBank/DDBJ whole genome shotgun (WGS) entry which is preliminary data.</text>
</comment>
<reference evidence="8" key="1">
    <citation type="journal article" date="2019" name="Int. J. Syst. Evol. Microbiol.">
        <title>The Global Catalogue of Microorganisms (GCM) 10K type strain sequencing project: providing services to taxonomists for standard genome sequencing and annotation.</title>
        <authorList>
            <consortium name="The Broad Institute Genomics Platform"/>
            <consortium name="The Broad Institute Genome Sequencing Center for Infectious Disease"/>
            <person name="Wu L."/>
            <person name="Ma J."/>
        </authorList>
    </citation>
    <scope>NUCLEOTIDE SEQUENCE [LARGE SCALE GENOMIC DNA]</scope>
    <source>
        <strain evidence="8">JCM 17933</strain>
    </source>
</reference>
<dbReference type="PANTHER" id="PTHR21496">
    <property type="entry name" value="FERREDOXIN-RELATED"/>
    <property type="match status" value="1"/>
</dbReference>
<keyword evidence="3" id="KW-0408">Iron</keyword>
<dbReference type="PROSITE" id="PS51296">
    <property type="entry name" value="RIESKE"/>
    <property type="match status" value="1"/>
</dbReference>
<dbReference type="Proteomes" id="UP001500503">
    <property type="component" value="Unassembled WGS sequence"/>
</dbReference>
<dbReference type="InterPro" id="IPR017941">
    <property type="entry name" value="Rieske_2Fe-2S"/>
</dbReference>
<keyword evidence="2" id="KW-0479">Metal-binding</keyword>